<gene>
    <name evidence="2" type="ORF">B0H67DRAFT_643188</name>
</gene>
<evidence type="ECO:0000259" key="1">
    <source>
        <dbReference type="Pfam" id="PF03372"/>
    </source>
</evidence>
<accession>A0AA40E259</accession>
<dbReference type="SUPFAM" id="SSF56219">
    <property type="entry name" value="DNase I-like"/>
    <property type="match status" value="1"/>
</dbReference>
<dbReference type="Gene3D" id="3.60.10.10">
    <property type="entry name" value="Endonuclease/exonuclease/phosphatase"/>
    <property type="match status" value="1"/>
</dbReference>
<dbReference type="InterPro" id="IPR005135">
    <property type="entry name" value="Endo/exonuclease/phosphatase"/>
</dbReference>
<protein>
    <submittedName>
        <fullName evidence="2">Endonuclease/exonuclease/phosphatase</fullName>
    </submittedName>
</protein>
<dbReference type="GO" id="GO:0000175">
    <property type="term" value="F:3'-5'-RNA exonuclease activity"/>
    <property type="evidence" value="ECO:0007669"/>
    <property type="project" value="TreeGrafter"/>
</dbReference>
<feature type="domain" description="Endonuclease/exonuclease/phosphatase" evidence="1">
    <location>
        <begin position="55"/>
        <end position="281"/>
    </location>
</feature>
<evidence type="ECO:0000313" key="3">
    <source>
        <dbReference type="Proteomes" id="UP001172102"/>
    </source>
</evidence>
<dbReference type="InterPro" id="IPR036691">
    <property type="entry name" value="Endo/exonu/phosph_ase_sf"/>
</dbReference>
<dbReference type="EMBL" id="JAUKUA010000003">
    <property type="protein sequence ID" value="KAK0719883.1"/>
    <property type="molecule type" value="Genomic_DNA"/>
</dbReference>
<evidence type="ECO:0000313" key="2">
    <source>
        <dbReference type="EMBL" id="KAK0719883.1"/>
    </source>
</evidence>
<keyword evidence="2" id="KW-0378">Hydrolase</keyword>
<keyword evidence="3" id="KW-1185">Reference proteome</keyword>
<dbReference type="InterPro" id="IPR050410">
    <property type="entry name" value="CCR4/nocturin_mRNA_transcr"/>
</dbReference>
<dbReference type="GO" id="GO:0004519">
    <property type="term" value="F:endonuclease activity"/>
    <property type="evidence" value="ECO:0007669"/>
    <property type="project" value="UniProtKB-KW"/>
</dbReference>
<reference evidence="2" key="1">
    <citation type="submission" date="2023-06" db="EMBL/GenBank/DDBJ databases">
        <title>Genome-scale phylogeny and comparative genomics of the fungal order Sordariales.</title>
        <authorList>
            <consortium name="Lawrence Berkeley National Laboratory"/>
            <person name="Hensen N."/>
            <person name="Bonometti L."/>
            <person name="Westerberg I."/>
            <person name="Brannstrom I.O."/>
            <person name="Guillou S."/>
            <person name="Cros-Aarteil S."/>
            <person name="Calhoun S."/>
            <person name="Haridas S."/>
            <person name="Kuo A."/>
            <person name="Mondo S."/>
            <person name="Pangilinan J."/>
            <person name="Riley R."/>
            <person name="Labutti K."/>
            <person name="Andreopoulos B."/>
            <person name="Lipzen A."/>
            <person name="Chen C."/>
            <person name="Yanf M."/>
            <person name="Daum C."/>
            <person name="Ng V."/>
            <person name="Clum A."/>
            <person name="Steindorff A."/>
            <person name="Ohm R."/>
            <person name="Martin F."/>
            <person name="Silar P."/>
            <person name="Natvig D."/>
            <person name="Lalanne C."/>
            <person name="Gautier V."/>
            <person name="Ament-Velasquez S.L."/>
            <person name="Kruys A."/>
            <person name="Hutchinson M.I."/>
            <person name="Powell A.J."/>
            <person name="Barry K."/>
            <person name="Miller A.N."/>
            <person name="Grigoriev I.V."/>
            <person name="Debuchy R."/>
            <person name="Gladieux P."/>
            <person name="Thoren M.H."/>
            <person name="Johannesson H."/>
        </authorList>
    </citation>
    <scope>NUCLEOTIDE SEQUENCE</scope>
    <source>
        <strain evidence="2">SMH4607-1</strain>
    </source>
</reference>
<dbReference type="Proteomes" id="UP001172102">
    <property type="component" value="Unassembled WGS sequence"/>
</dbReference>
<name>A0AA40E259_9PEZI</name>
<dbReference type="Pfam" id="PF03372">
    <property type="entry name" value="Exo_endo_phos"/>
    <property type="match status" value="1"/>
</dbReference>
<organism evidence="2 3">
    <name type="scientific">Lasiosphaeris hirsuta</name>
    <dbReference type="NCBI Taxonomy" id="260670"/>
    <lineage>
        <taxon>Eukaryota</taxon>
        <taxon>Fungi</taxon>
        <taxon>Dikarya</taxon>
        <taxon>Ascomycota</taxon>
        <taxon>Pezizomycotina</taxon>
        <taxon>Sordariomycetes</taxon>
        <taxon>Sordariomycetidae</taxon>
        <taxon>Sordariales</taxon>
        <taxon>Lasiosphaeriaceae</taxon>
        <taxon>Lasiosphaeris</taxon>
    </lineage>
</organism>
<dbReference type="PANTHER" id="PTHR12121">
    <property type="entry name" value="CARBON CATABOLITE REPRESSOR PROTEIN 4"/>
    <property type="match status" value="1"/>
</dbReference>
<sequence>MNMVGSSTKPAGPIPIRLITLNIRYAAKRLAPGEEPWAIRCPKLCAQLNFITSGHASVFVCLQEVLPSQLLDIQARLGPSWSHIGHGRESGQNAGEHCPVFFRTAQWGCERSRTYWLSPTPEVPSRGWDAALNRIVTMGSFRHRATGTAVIIMSTHLDYAGEMAREQSAHILLKLARDWTNGGEGAATVPLFLGGDFNSTPNSRAYRTITMPGSGMKDVSELVPDDMKYGNRTITYTSFGEPGEKPNKIDYLFVQDPQNVSFLTYGILANRFDDGVYLSDHRAVVADIEIPAKADN</sequence>
<comment type="caution">
    <text evidence="2">The sequence shown here is derived from an EMBL/GenBank/DDBJ whole genome shotgun (WGS) entry which is preliminary data.</text>
</comment>
<dbReference type="CDD" id="cd09083">
    <property type="entry name" value="EEP-1"/>
    <property type="match status" value="1"/>
</dbReference>
<dbReference type="AlphaFoldDB" id="A0AA40E259"/>
<keyword evidence="2" id="KW-0540">Nuclease</keyword>
<dbReference type="PANTHER" id="PTHR12121:SF36">
    <property type="entry name" value="ENDONUCLEASE_EXONUCLEASE_PHOSPHATASE DOMAIN-CONTAINING PROTEIN"/>
    <property type="match status" value="1"/>
</dbReference>
<proteinExistence type="predicted"/>
<keyword evidence="2" id="KW-0255">Endonuclease</keyword>